<evidence type="ECO:0000256" key="4">
    <source>
        <dbReference type="ARBA" id="ARBA00023136"/>
    </source>
</evidence>
<dbReference type="Pfam" id="PF04347">
    <property type="entry name" value="FliO"/>
    <property type="match status" value="1"/>
</dbReference>
<gene>
    <name evidence="9" type="primary">fliO</name>
    <name evidence="9" type="ORF">JFN93_08580</name>
</gene>
<evidence type="ECO:0000313" key="9">
    <source>
        <dbReference type="EMBL" id="MBJ6724759.1"/>
    </source>
</evidence>
<dbReference type="RefSeq" id="WP_199383647.1">
    <property type="nucleotide sequence ID" value="NZ_JAEMHM010000006.1"/>
</dbReference>
<name>A0A8J7IQ95_9BACT</name>
<feature type="transmembrane region" description="Helical" evidence="7">
    <location>
        <begin position="29"/>
        <end position="51"/>
    </location>
</feature>
<dbReference type="EMBL" id="JAEMHM010000006">
    <property type="protein sequence ID" value="MBJ6724759.1"/>
    <property type="molecule type" value="Genomic_DNA"/>
</dbReference>
<evidence type="ECO:0000256" key="2">
    <source>
        <dbReference type="ARBA" id="ARBA00022692"/>
    </source>
</evidence>
<evidence type="ECO:0000256" key="1">
    <source>
        <dbReference type="ARBA" id="ARBA00022475"/>
    </source>
</evidence>
<proteinExistence type="inferred from homology"/>
<keyword evidence="1 7" id="KW-1003">Cell membrane</keyword>
<keyword evidence="5 7" id="KW-0975">Bacterial flagellum</keyword>
<keyword evidence="10" id="KW-1185">Reference proteome</keyword>
<keyword evidence="9" id="KW-0969">Cilium</keyword>
<dbReference type="GO" id="GO:0044781">
    <property type="term" value="P:bacterial-type flagellum organization"/>
    <property type="evidence" value="ECO:0007669"/>
    <property type="project" value="UniProtKB-UniRule"/>
</dbReference>
<comment type="caution">
    <text evidence="9">The sequence shown here is derived from an EMBL/GenBank/DDBJ whole genome shotgun (WGS) entry which is preliminary data.</text>
</comment>
<comment type="similarity">
    <text evidence="6 7">Belongs to the FliO/MopB family.</text>
</comment>
<dbReference type="GO" id="GO:0005886">
    <property type="term" value="C:plasma membrane"/>
    <property type="evidence" value="ECO:0007669"/>
    <property type="project" value="UniProtKB-SubCell"/>
</dbReference>
<dbReference type="InterPro" id="IPR052205">
    <property type="entry name" value="FliO/MopB"/>
</dbReference>
<keyword evidence="4 7" id="KW-0472">Membrane</keyword>
<keyword evidence="2 7" id="KW-0812">Transmembrane</keyword>
<keyword evidence="9" id="KW-0966">Cell projection</keyword>
<dbReference type="Proteomes" id="UP000636888">
    <property type="component" value="Unassembled WGS sequence"/>
</dbReference>
<dbReference type="InterPro" id="IPR022781">
    <property type="entry name" value="Flagellar_biosynth_FliO"/>
</dbReference>
<evidence type="ECO:0000256" key="5">
    <source>
        <dbReference type="ARBA" id="ARBA00023143"/>
    </source>
</evidence>
<evidence type="ECO:0000256" key="8">
    <source>
        <dbReference type="SAM" id="SignalP"/>
    </source>
</evidence>
<dbReference type="GO" id="GO:0009425">
    <property type="term" value="C:bacterial-type flagellum basal body"/>
    <property type="evidence" value="ECO:0007669"/>
    <property type="project" value="UniProtKB-SubCell"/>
</dbReference>
<comment type="subcellular location">
    <subcellularLocation>
        <location evidence="7">Cell membrane</location>
    </subcellularLocation>
    <subcellularLocation>
        <location evidence="7">Bacterial flagellum basal body</location>
    </subcellularLocation>
</comment>
<evidence type="ECO:0000313" key="10">
    <source>
        <dbReference type="Proteomes" id="UP000636888"/>
    </source>
</evidence>
<dbReference type="PANTHER" id="PTHR38766">
    <property type="entry name" value="FLAGELLAR PROTEIN FLIO"/>
    <property type="match status" value="1"/>
</dbReference>
<feature type="chain" id="PRO_5035300655" description="Flagellar protein" evidence="8">
    <location>
        <begin position="20"/>
        <end position="147"/>
    </location>
</feature>
<dbReference type="NCBIfam" id="TIGR03500">
    <property type="entry name" value="FliO_TIGR"/>
    <property type="match status" value="1"/>
</dbReference>
<sequence>MRKTLLAGVLCGLPATARAAGNAGPDVGASVVQVFGSLVLVVGIILVLYYLAQRYLKLPQSGSSRYIRVVETRYLAPKKSLVLVEVGGEYLLLSNSGEGVNLIAKVDMLEEIEVVEEPPQIAVQLSQRLKSLAGARRRFLRRNSGGI</sequence>
<keyword evidence="3 7" id="KW-1133">Transmembrane helix</keyword>
<reference evidence="9" key="1">
    <citation type="submission" date="2020-12" db="EMBL/GenBank/DDBJ databases">
        <title>Geomonas sp. Red875, isolated from river sediment.</title>
        <authorList>
            <person name="Xu Z."/>
            <person name="Zhang Z."/>
            <person name="Masuda Y."/>
            <person name="Itoh H."/>
            <person name="Senoo K."/>
        </authorList>
    </citation>
    <scope>NUCLEOTIDE SEQUENCE</scope>
    <source>
        <strain evidence="9">Red875</strain>
    </source>
</reference>
<protein>
    <recommendedName>
        <fullName evidence="7">Flagellar protein</fullName>
    </recommendedName>
</protein>
<dbReference type="PANTHER" id="PTHR38766:SF1">
    <property type="entry name" value="FLAGELLAR PROTEIN FLIO"/>
    <property type="match status" value="1"/>
</dbReference>
<feature type="signal peptide" evidence="8">
    <location>
        <begin position="1"/>
        <end position="19"/>
    </location>
</feature>
<evidence type="ECO:0000256" key="3">
    <source>
        <dbReference type="ARBA" id="ARBA00022989"/>
    </source>
</evidence>
<organism evidence="9 10">
    <name type="scientific">Geomesophilobacter sediminis</name>
    <dbReference type="NCBI Taxonomy" id="2798584"/>
    <lineage>
        <taxon>Bacteria</taxon>
        <taxon>Pseudomonadati</taxon>
        <taxon>Thermodesulfobacteriota</taxon>
        <taxon>Desulfuromonadia</taxon>
        <taxon>Geobacterales</taxon>
        <taxon>Geobacteraceae</taxon>
        <taxon>Geomesophilobacter</taxon>
    </lineage>
</organism>
<evidence type="ECO:0000256" key="6">
    <source>
        <dbReference type="ARBA" id="ARBA00037937"/>
    </source>
</evidence>
<evidence type="ECO:0000256" key="7">
    <source>
        <dbReference type="RuleBase" id="RU362064"/>
    </source>
</evidence>
<keyword evidence="8" id="KW-0732">Signal</keyword>
<accession>A0A8J7IQ95</accession>
<dbReference type="AlphaFoldDB" id="A0A8J7IQ95"/>
<keyword evidence="9" id="KW-0282">Flagellum</keyword>